<evidence type="ECO:0000313" key="4">
    <source>
        <dbReference type="Proteomes" id="UP000198733"/>
    </source>
</evidence>
<comment type="caution">
    <text evidence="3">The sequence shown here is derived from an EMBL/GenBank/DDBJ whole genome shotgun (WGS) entry which is preliminary data.</text>
</comment>
<name>A0A1H9IE25_9BACI</name>
<feature type="transmembrane region" description="Helical" evidence="2">
    <location>
        <begin position="45"/>
        <end position="66"/>
    </location>
</feature>
<protein>
    <submittedName>
        <fullName evidence="3">Uncharacterized protein</fullName>
    </submittedName>
</protein>
<accession>A0A1H9IE25</accession>
<dbReference type="EMBL" id="FOEH01000005">
    <property type="protein sequence ID" value="SEQ72833.1"/>
    <property type="molecule type" value="Genomic_DNA"/>
</dbReference>
<dbReference type="RefSeq" id="WP_092505444.1">
    <property type="nucleotide sequence ID" value="NZ_FOEH01000005.1"/>
</dbReference>
<proteinExistence type="predicted"/>
<dbReference type="Proteomes" id="UP000198733">
    <property type="component" value="Unassembled WGS sequence"/>
</dbReference>
<sequence>MKKQDHNELKDLLKDMPKPDVSKQKRNEIHHAIMNSNKSFPIKKFAAIFGAVAAGFLFFLLIFSSMNTNNQQAAMHTYNDIVKGEISAINGATEDNLYSSSDQKIIESFHETIGAMNYKKTTQESSVFEKTITLYNDNNEKVTTMTFTGKNIVSIDGKQYKINENQLNQFTSQFFTEKFKTNTEKKPSLKEQANKVLTLLTNENMEALANQVHPEKGLLFSPYVYIKSNAVTFSQDEISKLLEDNSVYEWGSQDGSGKPIELTPGEYFDEYVNASFFSNADEVNVDNLKNRGTMLNNIREVFPNAQMVEFYQNGKEELAWESLTLVFEEVDGSRKLVAIVHGEWTS</sequence>
<evidence type="ECO:0000313" key="3">
    <source>
        <dbReference type="EMBL" id="SEQ72833.1"/>
    </source>
</evidence>
<evidence type="ECO:0000256" key="1">
    <source>
        <dbReference type="SAM" id="MobiDB-lite"/>
    </source>
</evidence>
<keyword evidence="2" id="KW-0812">Transmembrane</keyword>
<gene>
    <name evidence="3" type="ORF">SAMN05216232_3167</name>
</gene>
<keyword evidence="4" id="KW-1185">Reference proteome</keyword>
<evidence type="ECO:0000256" key="2">
    <source>
        <dbReference type="SAM" id="Phobius"/>
    </source>
</evidence>
<keyword evidence="2" id="KW-1133">Transmembrane helix</keyword>
<organism evidence="3 4">
    <name type="scientific">Virgibacillus subterraneus</name>
    <dbReference type="NCBI Taxonomy" id="621109"/>
    <lineage>
        <taxon>Bacteria</taxon>
        <taxon>Bacillati</taxon>
        <taxon>Bacillota</taxon>
        <taxon>Bacilli</taxon>
        <taxon>Bacillales</taxon>
        <taxon>Bacillaceae</taxon>
        <taxon>Virgibacillus</taxon>
    </lineage>
</organism>
<feature type="region of interest" description="Disordered" evidence="1">
    <location>
        <begin position="1"/>
        <end position="22"/>
    </location>
</feature>
<keyword evidence="2" id="KW-0472">Membrane</keyword>
<reference evidence="3 4" key="1">
    <citation type="submission" date="2016-10" db="EMBL/GenBank/DDBJ databases">
        <authorList>
            <person name="Varghese N."/>
            <person name="Submissions S."/>
        </authorList>
    </citation>
    <scope>NUCLEOTIDE SEQUENCE [LARGE SCALE GENOMIC DNA]</scope>
    <source>
        <strain evidence="3 4">CGMCC 1.7734</strain>
    </source>
</reference>